<keyword evidence="4 6" id="KW-0547">Nucleotide-binding</keyword>
<keyword evidence="5 6" id="KW-0342">GTP-binding</keyword>
<dbReference type="PANTHER" id="PTHR11259:SF1">
    <property type="entry name" value="RAS-RELATED GTP-BINDING PROTEIN"/>
    <property type="match status" value="1"/>
</dbReference>
<dbReference type="EMBL" id="KQ435955">
    <property type="protein sequence ID" value="KOX68086.1"/>
    <property type="molecule type" value="Genomic_DNA"/>
</dbReference>
<dbReference type="GO" id="GO:0005634">
    <property type="term" value="C:nucleus"/>
    <property type="evidence" value="ECO:0007669"/>
    <property type="project" value="TreeGrafter"/>
</dbReference>
<dbReference type="GO" id="GO:1990131">
    <property type="term" value="C:Gtr1-Gtr2 GTPase complex"/>
    <property type="evidence" value="ECO:0007669"/>
    <property type="project" value="TreeGrafter"/>
</dbReference>
<evidence type="ECO:0000256" key="6">
    <source>
        <dbReference type="RuleBase" id="RU367014"/>
    </source>
</evidence>
<evidence type="ECO:0000256" key="4">
    <source>
        <dbReference type="ARBA" id="ARBA00022741"/>
    </source>
</evidence>
<dbReference type="STRING" id="166423.A0A0M8ZQT7"/>
<gene>
    <name evidence="7" type="ORF">WN51_07382</name>
</gene>
<dbReference type="GO" id="GO:0005525">
    <property type="term" value="F:GTP binding"/>
    <property type="evidence" value="ECO:0007669"/>
    <property type="project" value="UniProtKB-UniRule"/>
</dbReference>
<dbReference type="Pfam" id="PF04670">
    <property type="entry name" value="Gtr1_RagA"/>
    <property type="match status" value="1"/>
</dbReference>
<keyword evidence="8" id="KW-1185">Reference proteome</keyword>
<dbReference type="GO" id="GO:0009267">
    <property type="term" value="P:cellular response to starvation"/>
    <property type="evidence" value="ECO:0007669"/>
    <property type="project" value="TreeGrafter"/>
</dbReference>
<protein>
    <submittedName>
        <fullName evidence="7">Ras-related GTP-binding protein A</fullName>
    </submittedName>
</protein>
<name>A0A0M8ZQT7_9HYME</name>
<evidence type="ECO:0000313" key="7">
    <source>
        <dbReference type="EMBL" id="KOX68086.1"/>
    </source>
</evidence>
<dbReference type="PANTHER" id="PTHR11259">
    <property type="entry name" value="RAS-RELATED GTP BINDING RAG/GTR YEAST"/>
    <property type="match status" value="1"/>
</dbReference>
<dbReference type="InterPro" id="IPR006762">
    <property type="entry name" value="Gtr1_RagA"/>
</dbReference>
<dbReference type="GO" id="GO:1904263">
    <property type="term" value="P:positive regulation of TORC1 signaling"/>
    <property type="evidence" value="ECO:0007669"/>
    <property type="project" value="TreeGrafter"/>
</dbReference>
<sequence length="113" mass="13325">MLIPNVKELEQSLKQFTNIIDADEVLLFERATFLVISYCQRQHHRDIHRFEKVSNIIKQFKLSCSKLAAQFKKQFQSMEVRNTNFAAFIDVFTSNTYVMVIMSDPAIRKYLES</sequence>
<comment type="similarity">
    <text evidence="2 6">Belongs to the GTR/RAG GTP-binding protein family.</text>
</comment>
<dbReference type="FunFam" id="3.30.450.190:FF:000002">
    <property type="entry name" value="Ras-related GTP-binding protein A"/>
    <property type="match status" value="1"/>
</dbReference>
<evidence type="ECO:0000313" key="8">
    <source>
        <dbReference type="Proteomes" id="UP000053105"/>
    </source>
</evidence>
<proteinExistence type="inferred from homology"/>
<dbReference type="GO" id="GO:0003924">
    <property type="term" value="F:GTPase activity"/>
    <property type="evidence" value="ECO:0007669"/>
    <property type="project" value="TreeGrafter"/>
</dbReference>
<evidence type="ECO:0000256" key="2">
    <source>
        <dbReference type="ARBA" id="ARBA00007756"/>
    </source>
</evidence>
<evidence type="ECO:0000256" key="1">
    <source>
        <dbReference type="ARBA" id="ARBA00004496"/>
    </source>
</evidence>
<dbReference type="Gene3D" id="3.30.450.190">
    <property type="match status" value="1"/>
</dbReference>
<dbReference type="AlphaFoldDB" id="A0A0M8ZQT7"/>
<evidence type="ECO:0000256" key="3">
    <source>
        <dbReference type="ARBA" id="ARBA00022490"/>
    </source>
</evidence>
<accession>A0A0M8ZQT7</accession>
<keyword evidence="3" id="KW-0963">Cytoplasm</keyword>
<dbReference type="OrthoDB" id="10020193at2759"/>
<evidence type="ECO:0000256" key="5">
    <source>
        <dbReference type="ARBA" id="ARBA00023134"/>
    </source>
</evidence>
<comment type="subcellular location">
    <subcellularLocation>
        <location evidence="1">Cytoplasm</location>
    </subcellularLocation>
</comment>
<reference evidence="7 8" key="1">
    <citation type="submission" date="2015-07" db="EMBL/GenBank/DDBJ databases">
        <title>The genome of Melipona quadrifasciata.</title>
        <authorList>
            <person name="Pan H."/>
            <person name="Kapheim K."/>
        </authorList>
    </citation>
    <scope>NUCLEOTIDE SEQUENCE [LARGE SCALE GENOMIC DNA]</scope>
    <source>
        <strain evidence="7">0111107301</strain>
        <tissue evidence="7">Whole body</tissue>
    </source>
</reference>
<dbReference type="GO" id="GO:0005764">
    <property type="term" value="C:lysosome"/>
    <property type="evidence" value="ECO:0007669"/>
    <property type="project" value="TreeGrafter"/>
</dbReference>
<organism evidence="7 8">
    <name type="scientific">Melipona quadrifasciata</name>
    <dbReference type="NCBI Taxonomy" id="166423"/>
    <lineage>
        <taxon>Eukaryota</taxon>
        <taxon>Metazoa</taxon>
        <taxon>Ecdysozoa</taxon>
        <taxon>Arthropoda</taxon>
        <taxon>Hexapoda</taxon>
        <taxon>Insecta</taxon>
        <taxon>Pterygota</taxon>
        <taxon>Neoptera</taxon>
        <taxon>Endopterygota</taxon>
        <taxon>Hymenoptera</taxon>
        <taxon>Apocrita</taxon>
        <taxon>Aculeata</taxon>
        <taxon>Apoidea</taxon>
        <taxon>Anthophila</taxon>
        <taxon>Apidae</taxon>
        <taxon>Melipona</taxon>
    </lineage>
</organism>
<dbReference type="GO" id="GO:0010507">
    <property type="term" value="P:negative regulation of autophagy"/>
    <property type="evidence" value="ECO:0007669"/>
    <property type="project" value="TreeGrafter"/>
</dbReference>
<dbReference type="Proteomes" id="UP000053105">
    <property type="component" value="Unassembled WGS sequence"/>
</dbReference>